<feature type="domain" description="F-box" evidence="1">
    <location>
        <begin position="8"/>
        <end position="56"/>
    </location>
</feature>
<dbReference type="PROSITE" id="PS50181">
    <property type="entry name" value="FBOX"/>
    <property type="match status" value="1"/>
</dbReference>
<gene>
    <name evidence="2" type="ORF">E1B28_010711</name>
</gene>
<dbReference type="Proteomes" id="UP001049176">
    <property type="component" value="Chromosome 6"/>
</dbReference>
<accession>A0A9P7RYB4</accession>
<dbReference type="EMBL" id="CM032186">
    <property type="protein sequence ID" value="KAG7091690.1"/>
    <property type="molecule type" value="Genomic_DNA"/>
</dbReference>
<dbReference type="InterPro" id="IPR001810">
    <property type="entry name" value="F-box_dom"/>
</dbReference>
<dbReference type="KEGG" id="more:E1B28_010711"/>
<organism evidence="2 3">
    <name type="scientific">Marasmius oreades</name>
    <name type="common">fairy-ring Marasmius</name>
    <dbReference type="NCBI Taxonomy" id="181124"/>
    <lineage>
        <taxon>Eukaryota</taxon>
        <taxon>Fungi</taxon>
        <taxon>Dikarya</taxon>
        <taxon>Basidiomycota</taxon>
        <taxon>Agaricomycotina</taxon>
        <taxon>Agaricomycetes</taxon>
        <taxon>Agaricomycetidae</taxon>
        <taxon>Agaricales</taxon>
        <taxon>Marasmiineae</taxon>
        <taxon>Marasmiaceae</taxon>
        <taxon>Marasmius</taxon>
    </lineage>
</organism>
<comment type="caution">
    <text evidence="2">The sequence shown here is derived from an EMBL/GenBank/DDBJ whole genome shotgun (WGS) entry which is preliminary data.</text>
</comment>
<evidence type="ECO:0000313" key="3">
    <source>
        <dbReference type="Proteomes" id="UP001049176"/>
    </source>
</evidence>
<evidence type="ECO:0000259" key="1">
    <source>
        <dbReference type="PROSITE" id="PS50181"/>
    </source>
</evidence>
<proteinExistence type="predicted"/>
<dbReference type="GeneID" id="66079787"/>
<keyword evidence="3" id="KW-1185">Reference proteome</keyword>
<protein>
    <recommendedName>
        <fullName evidence="1">F-box domain-containing protein</fullName>
    </recommendedName>
</protein>
<dbReference type="RefSeq" id="XP_043008160.1">
    <property type="nucleotide sequence ID" value="XM_043155687.1"/>
</dbReference>
<dbReference type="OrthoDB" id="3041043at2759"/>
<name>A0A9P7RYB4_9AGAR</name>
<reference evidence="2" key="1">
    <citation type="journal article" date="2021" name="Genome Biol. Evol.">
        <title>The assembled and annotated genome of the fairy-ring fungus Marasmius oreades.</title>
        <authorList>
            <person name="Hiltunen M."/>
            <person name="Ament-Velasquez S.L."/>
            <person name="Johannesson H."/>
        </authorList>
    </citation>
    <scope>NUCLEOTIDE SEQUENCE</scope>
    <source>
        <strain evidence="2">03SP1</strain>
    </source>
</reference>
<evidence type="ECO:0000313" key="2">
    <source>
        <dbReference type="EMBL" id="KAG7091690.1"/>
    </source>
</evidence>
<dbReference type="AlphaFoldDB" id="A0A9P7RYB4"/>
<sequence length="495" mass="56506">MSATIQSNISLQNLPLTSHDFILRGLSVQDLLSSSRVNRAAHSTVQDFHLRAFRIENVLIRYFTAEQIIGFRRMQSSTGCLISGSTALSFFTREIYDGSDLDLYVEGKFCKEVVGYIQSVGYVYQPYRTALKHQAESVDETINQMLEKMLDSDDEGDFDDPTFEGYPLSGIVDVFNFVKGERTIQVIAAYSSPLDVILSFHSTVVMNIITHAMAISFYPRATFIDKISLRNYSGGSNHTPAIEKYSKRGWKVVGSVDAIAALDDDSAFSSTIRNLGDRHCWTVYCETERDPELQNLHFYQQSQTWRLTFNNTADARMDDTLDWENLKRGYCVARDLLDALPRHSEITWEGARPDDMIQDYLLELLAHERDSVLLTKTCRRRKQIQSLLLSAFRDARTKYPHLSTHLLPTAFAAQILMEHLELVFQTYRTPPKVAFTFKQNVQGHLWTNVKLHFHSLIGSLRGSHRVQNPVRPIASDLKYLSNFRISLEVGSPVNY</sequence>